<feature type="domain" description="Effector-associated" evidence="3">
    <location>
        <begin position="16"/>
        <end position="77"/>
    </location>
</feature>
<name>A0A160SXN5_9CHLR</name>
<organism evidence="5 6">
    <name type="scientific">Candidatus Promineifilum breve</name>
    <dbReference type="NCBI Taxonomy" id="1806508"/>
    <lineage>
        <taxon>Bacteria</taxon>
        <taxon>Bacillati</taxon>
        <taxon>Chloroflexota</taxon>
        <taxon>Ardenticatenia</taxon>
        <taxon>Candidatus Promineifilales</taxon>
        <taxon>Candidatus Promineifilaceae</taxon>
        <taxon>Candidatus Promineifilum</taxon>
    </lineage>
</organism>
<feature type="transmembrane region" description="Helical" evidence="1">
    <location>
        <begin position="575"/>
        <end position="596"/>
    </location>
</feature>
<dbReference type="Pfam" id="PF20703">
    <property type="entry name" value="nSTAND1"/>
    <property type="match status" value="1"/>
</dbReference>
<keyword evidence="1" id="KW-1133">Transmembrane helix</keyword>
<protein>
    <submittedName>
        <fullName evidence="5">Uncharacterized protein</fullName>
    </submittedName>
</protein>
<keyword evidence="6" id="KW-1185">Reference proteome</keyword>
<dbReference type="OrthoDB" id="141273at2"/>
<dbReference type="InterPro" id="IPR027417">
    <property type="entry name" value="P-loop_NTPase"/>
</dbReference>
<dbReference type="Pfam" id="PF03781">
    <property type="entry name" value="FGE-sulfatase"/>
    <property type="match status" value="1"/>
</dbReference>
<evidence type="ECO:0000256" key="1">
    <source>
        <dbReference type="SAM" id="Phobius"/>
    </source>
</evidence>
<reference evidence="5" key="1">
    <citation type="submission" date="2016-01" db="EMBL/GenBank/DDBJ databases">
        <authorList>
            <person name="Mcilroy J.S."/>
            <person name="Karst M S."/>
            <person name="Albertsen M."/>
        </authorList>
    </citation>
    <scope>NUCLEOTIDE SEQUENCE</scope>
    <source>
        <strain evidence="5">Cfx-K</strain>
    </source>
</reference>
<sequence>MLKDLDQVSIESLDQLRENIASRFTLDELQLLCVRLGIDYEELRTGAKSVVVLGLVQYIVRRGRVSDLIRALYVERPAIDWAGLLSGSPPSDPSQPPFPGLRPFTTRESGVYYGRRPEVARLIDRLRLGRFVAVLGVSGSGKSSLFQAGLIHALRERPILADGSRPPEGSDSWCVLSMKPTSDPLGQLALVLTRDLTSARDMIDIRSHLTDAPDALPFYVRKLLDRQERPHLLLIVDQFEELFTQCLEEDHRKAFIVALSNLVDEDSANFASLVIGLRDHFFGRCLEYPELRRLLERSQLLLGPMGRDELTQAIVRPAESQGLHWQPGLVETLLDDLGVSGIRTPEPGALPLMAHALREIWERREGNVLTLAGYAAAGNVKETVGRAADRVYVTLSPKQQEVARHLFLGLIRVIDDGDGQAVVYARQRAILSDLLPNEPQASAEARSVVETMTAERLLTLGQDLAGRETVEAAHEALFSHWPRLVGWLAESRESMRRRQLLREQVDEWENSGNNPDYLYSGEQLNEIERLLPPSTLTVSEQAFLTASQSRRQSEIERLERELATQRQLTQRTRGILGLVSLLALGLIAYLSLPLYYRYRAANEGQLVWVPEAGVAFESYEVTNERYRWCVNSRQCSRPRGFRAIVSEWQENRLKPVVGVDAADALEFCEWIGRTLPTVTEWGSTTPAKEEWPQLTAAQAALCRDVDVTDPVCPGATLESIGKRTQCQYPLGQSAQPCVFDLVGSVSEWTQSRIDSTSDQVIQESDLEALSERPDVVYAGDSYQIHYTYAGFFIESIDDAAFQSDTTRADLGFRCVSKDQKSVSLGG</sequence>
<evidence type="ECO:0000259" key="2">
    <source>
        <dbReference type="Pfam" id="PF03781"/>
    </source>
</evidence>
<keyword evidence="1" id="KW-0812">Transmembrane</keyword>
<dbReference type="EMBL" id="LN890655">
    <property type="protein sequence ID" value="CUS02101.2"/>
    <property type="molecule type" value="Genomic_DNA"/>
</dbReference>
<gene>
    <name evidence="5" type="ORF">CFX0092_A0220</name>
</gene>
<evidence type="ECO:0000259" key="3">
    <source>
        <dbReference type="Pfam" id="PF19960"/>
    </source>
</evidence>
<dbReference type="Gene3D" id="3.90.1580.10">
    <property type="entry name" value="paralog of FGE (formylglycine-generating enzyme)"/>
    <property type="match status" value="1"/>
</dbReference>
<accession>A0A160SXN5</accession>
<dbReference type="SUPFAM" id="SSF56436">
    <property type="entry name" value="C-type lectin-like"/>
    <property type="match status" value="1"/>
</dbReference>
<dbReference type="InterPro" id="IPR005532">
    <property type="entry name" value="SUMF_dom"/>
</dbReference>
<evidence type="ECO:0000313" key="6">
    <source>
        <dbReference type="Proteomes" id="UP000215027"/>
    </source>
</evidence>
<feature type="domain" description="Novel STAND NTPase 1" evidence="4">
    <location>
        <begin position="97"/>
        <end position="515"/>
    </location>
</feature>
<dbReference type="Pfam" id="PF19960">
    <property type="entry name" value="EAD7"/>
    <property type="match status" value="1"/>
</dbReference>
<dbReference type="InterPro" id="IPR049052">
    <property type="entry name" value="nSTAND1"/>
</dbReference>
<evidence type="ECO:0000259" key="4">
    <source>
        <dbReference type="Pfam" id="PF20703"/>
    </source>
</evidence>
<dbReference type="RefSeq" id="WP_095041755.1">
    <property type="nucleotide sequence ID" value="NZ_LN890655.1"/>
</dbReference>
<dbReference type="SUPFAM" id="SSF52540">
    <property type="entry name" value="P-loop containing nucleoside triphosphate hydrolases"/>
    <property type="match status" value="1"/>
</dbReference>
<evidence type="ECO:0000313" key="5">
    <source>
        <dbReference type="EMBL" id="CUS02101.2"/>
    </source>
</evidence>
<dbReference type="InterPro" id="IPR045435">
    <property type="entry name" value="EAD7"/>
</dbReference>
<feature type="domain" description="Sulfatase-modifying factor enzyme-like" evidence="2">
    <location>
        <begin position="601"/>
        <end position="815"/>
    </location>
</feature>
<proteinExistence type="predicted"/>
<dbReference type="Proteomes" id="UP000215027">
    <property type="component" value="Chromosome I"/>
</dbReference>
<dbReference type="InterPro" id="IPR042095">
    <property type="entry name" value="SUMF_sf"/>
</dbReference>
<dbReference type="KEGG" id="pbf:CFX0092_A0220"/>
<keyword evidence="1" id="KW-0472">Membrane</keyword>
<dbReference type="AlphaFoldDB" id="A0A160SXN5"/>
<dbReference type="Gene3D" id="3.40.50.300">
    <property type="entry name" value="P-loop containing nucleotide triphosphate hydrolases"/>
    <property type="match status" value="1"/>
</dbReference>
<dbReference type="InterPro" id="IPR016187">
    <property type="entry name" value="CTDL_fold"/>
</dbReference>